<evidence type="ECO:0000313" key="1">
    <source>
        <dbReference type="EMBL" id="CAL1373984.1"/>
    </source>
</evidence>
<dbReference type="Proteomes" id="UP001497516">
    <property type="component" value="Chromosome 3"/>
</dbReference>
<reference evidence="1 2" key="1">
    <citation type="submission" date="2024-04" db="EMBL/GenBank/DDBJ databases">
        <authorList>
            <person name="Fracassetti M."/>
        </authorList>
    </citation>
    <scope>NUCLEOTIDE SEQUENCE [LARGE SCALE GENOMIC DNA]</scope>
</reference>
<name>A0AAV2DLR5_9ROSI</name>
<gene>
    <name evidence="1" type="ORF">LTRI10_LOCUS15881</name>
</gene>
<protein>
    <submittedName>
        <fullName evidence="1">Uncharacterized protein</fullName>
    </submittedName>
</protein>
<sequence>MAEIDSFRNTVLSARRASKPSLEKSKALAAALHKTGGKKSGSHWTELISFGRCSEAFPSSEMHICGDCADHVDPAEAVLKVHGSNQELQKSWVSADPSSDLYAYLS</sequence>
<dbReference type="AlphaFoldDB" id="A0AAV2DLR5"/>
<proteinExistence type="predicted"/>
<keyword evidence="2" id="KW-1185">Reference proteome</keyword>
<accession>A0AAV2DLR5</accession>
<evidence type="ECO:0000313" key="2">
    <source>
        <dbReference type="Proteomes" id="UP001497516"/>
    </source>
</evidence>
<dbReference type="EMBL" id="OZ034816">
    <property type="protein sequence ID" value="CAL1373984.1"/>
    <property type="molecule type" value="Genomic_DNA"/>
</dbReference>
<organism evidence="1 2">
    <name type="scientific">Linum trigynum</name>
    <dbReference type="NCBI Taxonomy" id="586398"/>
    <lineage>
        <taxon>Eukaryota</taxon>
        <taxon>Viridiplantae</taxon>
        <taxon>Streptophyta</taxon>
        <taxon>Embryophyta</taxon>
        <taxon>Tracheophyta</taxon>
        <taxon>Spermatophyta</taxon>
        <taxon>Magnoliopsida</taxon>
        <taxon>eudicotyledons</taxon>
        <taxon>Gunneridae</taxon>
        <taxon>Pentapetalae</taxon>
        <taxon>rosids</taxon>
        <taxon>fabids</taxon>
        <taxon>Malpighiales</taxon>
        <taxon>Linaceae</taxon>
        <taxon>Linum</taxon>
    </lineage>
</organism>